<keyword evidence="3" id="KW-1185">Reference proteome</keyword>
<feature type="domain" description="Retrotransposon gag" evidence="1">
    <location>
        <begin position="11"/>
        <end position="74"/>
    </location>
</feature>
<dbReference type="Pfam" id="PF03732">
    <property type="entry name" value="Retrotrans_gag"/>
    <property type="match status" value="1"/>
</dbReference>
<evidence type="ECO:0000313" key="3">
    <source>
        <dbReference type="Proteomes" id="UP001234989"/>
    </source>
</evidence>
<dbReference type="AlphaFoldDB" id="A0AAF0TXW1"/>
<reference evidence="2" key="1">
    <citation type="submission" date="2023-08" db="EMBL/GenBank/DDBJ databases">
        <title>A de novo genome assembly of Solanum verrucosum Schlechtendal, a Mexican diploid species geographically isolated from the other diploid A-genome species in potato relatives.</title>
        <authorList>
            <person name="Hosaka K."/>
        </authorList>
    </citation>
    <scope>NUCLEOTIDE SEQUENCE</scope>
    <source>
        <tissue evidence="2">Young leaves</tissue>
    </source>
</reference>
<dbReference type="EMBL" id="CP133618">
    <property type="protein sequence ID" value="WMV37252.1"/>
    <property type="molecule type" value="Genomic_DNA"/>
</dbReference>
<gene>
    <name evidence="2" type="ORF">MTR67_030637</name>
</gene>
<accession>A0AAF0TXW1</accession>
<dbReference type="InterPro" id="IPR005162">
    <property type="entry name" value="Retrotrans_gag_dom"/>
</dbReference>
<name>A0AAF0TXW1_SOLVR</name>
<evidence type="ECO:0000259" key="1">
    <source>
        <dbReference type="Pfam" id="PF03732"/>
    </source>
</evidence>
<organism evidence="2 3">
    <name type="scientific">Solanum verrucosum</name>
    <dbReference type="NCBI Taxonomy" id="315347"/>
    <lineage>
        <taxon>Eukaryota</taxon>
        <taxon>Viridiplantae</taxon>
        <taxon>Streptophyta</taxon>
        <taxon>Embryophyta</taxon>
        <taxon>Tracheophyta</taxon>
        <taxon>Spermatophyta</taxon>
        <taxon>Magnoliopsida</taxon>
        <taxon>eudicotyledons</taxon>
        <taxon>Gunneridae</taxon>
        <taxon>Pentapetalae</taxon>
        <taxon>asterids</taxon>
        <taxon>lamiids</taxon>
        <taxon>Solanales</taxon>
        <taxon>Solanaceae</taxon>
        <taxon>Solanoideae</taxon>
        <taxon>Solaneae</taxon>
        <taxon>Solanum</taxon>
    </lineage>
</organism>
<proteinExistence type="predicted"/>
<evidence type="ECO:0000313" key="2">
    <source>
        <dbReference type="EMBL" id="WMV37252.1"/>
    </source>
</evidence>
<protein>
    <recommendedName>
        <fullName evidence="1">Retrotransposon gag domain-containing protein</fullName>
    </recommendedName>
</protein>
<dbReference type="Proteomes" id="UP001234989">
    <property type="component" value="Chromosome 7"/>
</dbReference>
<sequence>MGVSSQEKTELAAYHLKDVAQVWYEQWKKGRPIREGPISWATSKMAFLHRFFPLELKERKMQEFINLRQGGMSVK</sequence>